<protein>
    <submittedName>
        <fullName evidence="1">Uncharacterized protein</fullName>
    </submittedName>
</protein>
<reference evidence="1 2" key="1">
    <citation type="submission" date="2019-05" db="EMBL/GenBank/DDBJ databases">
        <title>Another draft genome of Portunus trituberculatus and its Hox gene families provides insights of decapod evolution.</title>
        <authorList>
            <person name="Jeong J.-H."/>
            <person name="Song I."/>
            <person name="Kim S."/>
            <person name="Choi T."/>
            <person name="Kim D."/>
            <person name="Ryu S."/>
            <person name="Kim W."/>
        </authorList>
    </citation>
    <scope>NUCLEOTIDE SEQUENCE [LARGE SCALE GENOMIC DNA]</scope>
    <source>
        <tissue evidence="1">Muscle</tissue>
    </source>
</reference>
<accession>A0A5B7E1N5</accession>
<dbReference type="EMBL" id="VSRR010001785">
    <property type="protein sequence ID" value="MPC27668.1"/>
    <property type="molecule type" value="Genomic_DNA"/>
</dbReference>
<proteinExistence type="predicted"/>
<keyword evidence="2" id="KW-1185">Reference proteome</keyword>
<dbReference type="Proteomes" id="UP000324222">
    <property type="component" value="Unassembled WGS sequence"/>
</dbReference>
<organism evidence="1 2">
    <name type="scientific">Portunus trituberculatus</name>
    <name type="common">Swimming crab</name>
    <name type="synonym">Neptunus trituberculatus</name>
    <dbReference type="NCBI Taxonomy" id="210409"/>
    <lineage>
        <taxon>Eukaryota</taxon>
        <taxon>Metazoa</taxon>
        <taxon>Ecdysozoa</taxon>
        <taxon>Arthropoda</taxon>
        <taxon>Crustacea</taxon>
        <taxon>Multicrustacea</taxon>
        <taxon>Malacostraca</taxon>
        <taxon>Eumalacostraca</taxon>
        <taxon>Eucarida</taxon>
        <taxon>Decapoda</taxon>
        <taxon>Pleocyemata</taxon>
        <taxon>Brachyura</taxon>
        <taxon>Eubrachyura</taxon>
        <taxon>Portunoidea</taxon>
        <taxon>Portunidae</taxon>
        <taxon>Portuninae</taxon>
        <taxon>Portunus</taxon>
    </lineage>
</organism>
<comment type="caution">
    <text evidence="1">The sequence shown here is derived from an EMBL/GenBank/DDBJ whole genome shotgun (WGS) entry which is preliminary data.</text>
</comment>
<dbReference type="AlphaFoldDB" id="A0A5B7E1N5"/>
<evidence type="ECO:0000313" key="1">
    <source>
        <dbReference type="EMBL" id="MPC27668.1"/>
    </source>
</evidence>
<evidence type="ECO:0000313" key="2">
    <source>
        <dbReference type="Proteomes" id="UP000324222"/>
    </source>
</evidence>
<name>A0A5B7E1N5_PORTR</name>
<sequence>MEDGDRRTRGHSKIIEELAKGNKNVIMKKRWGWSSEVPVLKRGQKHQLKMEDKCFLNEFVKGKVEIQKQAFTLLDLEGLPHSCGCPLLLPVRKSLFRRPIWSGIELVSRVAWDRRLIWQCLQKVVQCLLESGHCAAYCVSDIFWQGNEESGATV</sequence>
<gene>
    <name evidence="1" type="ORF">E2C01_020845</name>
</gene>